<reference evidence="1" key="1">
    <citation type="submission" date="2016-10" db="EMBL/GenBank/DDBJ databases">
        <title>Sequence of Gallionella enrichment culture.</title>
        <authorList>
            <person name="Poehlein A."/>
            <person name="Muehling M."/>
            <person name="Daniel R."/>
        </authorList>
    </citation>
    <scope>NUCLEOTIDE SEQUENCE</scope>
</reference>
<proteinExistence type="predicted"/>
<organism evidence="1">
    <name type="scientific">mine drainage metagenome</name>
    <dbReference type="NCBI Taxonomy" id="410659"/>
    <lineage>
        <taxon>unclassified sequences</taxon>
        <taxon>metagenomes</taxon>
        <taxon>ecological metagenomes</taxon>
    </lineage>
</organism>
<dbReference type="EMBL" id="MLJW01000212">
    <property type="protein sequence ID" value="OIQ93238.1"/>
    <property type="molecule type" value="Genomic_DNA"/>
</dbReference>
<sequence>MLVKELQYKCATQPVLHRNPAAGYIKNLTHFITFLLA</sequence>
<protein>
    <submittedName>
        <fullName evidence="1">Uncharacterized protein</fullName>
    </submittedName>
</protein>
<dbReference type="AlphaFoldDB" id="A0A1J5RAZ3"/>
<gene>
    <name evidence="1" type="ORF">GALL_248530</name>
</gene>
<comment type="caution">
    <text evidence="1">The sequence shown here is derived from an EMBL/GenBank/DDBJ whole genome shotgun (WGS) entry which is preliminary data.</text>
</comment>
<evidence type="ECO:0000313" key="1">
    <source>
        <dbReference type="EMBL" id="OIQ93238.1"/>
    </source>
</evidence>
<name>A0A1J5RAZ3_9ZZZZ</name>
<accession>A0A1J5RAZ3</accession>